<dbReference type="EMBL" id="WJQU01000004">
    <property type="protein sequence ID" value="KAJ6634727.1"/>
    <property type="molecule type" value="Genomic_DNA"/>
</dbReference>
<evidence type="ECO:0000313" key="1">
    <source>
        <dbReference type="EMBL" id="KAJ6634727.1"/>
    </source>
</evidence>
<reference evidence="1" key="1">
    <citation type="submission" date="2022-07" db="EMBL/GenBank/DDBJ databases">
        <authorList>
            <person name="Trinca V."/>
            <person name="Uliana J.V.C."/>
            <person name="Torres T.T."/>
            <person name="Ward R.J."/>
            <person name="Monesi N."/>
        </authorList>
    </citation>
    <scope>NUCLEOTIDE SEQUENCE</scope>
    <source>
        <strain evidence="1">HSMRA1968</strain>
        <tissue evidence="1">Whole embryos</tissue>
    </source>
</reference>
<proteinExistence type="predicted"/>
<comment type="caution">
    <text evidence="1">The sequence shown here is derived from an EMBL/GenBank/DDBJ whole genome shotgun (WGS) entry which is preliminary data.</text>
</comment>
<dbReference type="AlphaFoldDB" id="A0A9Q0MMR1"/>
<feature type="non-terminal residue" evidence="1">
    <location>
        <position position="1"/>
    </location>
</feature>
<organism evidence="1 2">
    <name type="scientific">Pseudolycoriella hygida</name>
    <dbReference type="NCBI Taxonomy" id="35572"/>
    <lineage>
        <taxon>Eukaryota</taxon>
        <taxon>Metazoa</taxon>
        <taxon>Ecdysozoa</taxon>
        <taxon>Arthropoda</taxon>
        <taxon>Hexapoda</taxon>
        <taxon>Insecta</taxon>
        <taxon>Pterygota</taxon>
        <taxon>Neoptera</taxon>
        <taxon>Endopterygota</taxon>
        <taxon>Diptera</taxon>
        <taxon>Nematocera</taxon>
        <taxon>Sciaroidea</taxon>
        <taxon>Sciaridae</taxon>
        <taxon>Pseudolycoriella</taxon>
    </lineage>
</organism>
<feature type="non-terminal residue" evidence="1">
    <location>
        <position position="82"/>
    </location>
</feature>
<gene>
    <name evidence="1" type="ORF">Bhyg_13306</name>
</gene>
<evidence type="ECO:0000313" key="2">
    <source>
        <dbReference type="Proteomes" id="UP001151699"/>
    </source>
</evidence>
<accession>A0A9Q0MMR1</accession>
<name>A0A9Q0MMR1_9DIPT</name>
<protein>
    <submittedName>
        <fullName evidence="1">Uncharacterized protein</fullName>
    </submittedName>
</protein>
<sequence length="82" mass="9400">FTCCSFRPEKLEGPRPPRRPQGVGFLYELLLRITKNAKGAALRSKWIEEMVLCACVFRIEGIVNRFEAVLCENFVLLNGREV</sequence>
<dbReference type="Proteomes" id="UP001151699">
    <property type="component" value="Chromosome C"/>
</dbReference>
<keyword evidence="2" id="KW-1185">Reference proteome</keyword>